<dbReference type="PANTHER" id="PTHR38448">
    <property type="entry name" value="REGULATORY PROTEIN YLBF-RELATED"/>
    <property type="match status" value="1"/>
</dbReference>
<evidence type="ECO:0000313" key="2">
    <source>
        <dbReference type="Proteomes" id="UP000215059"/>
    </source>
</evidence>
<dbReference type="InterPro" id="IPR052767">
    <property type="entry name" value="Bact_com_dev_regulator"/>
</dbReference>
<dbReference type="OrthoDB" id="2157513at2"/>
<organism evidence="1 2">
    <name type="scientific">Fictibacillus aquaticus</name>
    <dbReference type="NCBI Taxonomy" id="2021314"/>
    <lineage>
        <taxon>Bacteria</taxon>
        <taxon>Bacillati</taxon>
        <taxon>Bacillota</taxon>
        <taxon>Bacilli</taxon>
        <taxon>Bacillales</taxon>
        <taxon>Fictibacillaceae</taxon>
        <taxon>Fictibacillus</taxon>
    </lineage>
</organism>
<dbReference type="InterPro" id="IPR010368">
    <property type="entry name" value="Com_YlbF"/>
</dbReference>
<dbReference type="Gene3D" id="1.20.1500.10">
    <property type="entry name" value="YheA/YmcA-like"/>
    <property type="match status" value="1"/>
</dbReference>
<evidence type="ECO:0000313" key="1">
    <source>
        <dbReference type="EMBL" id="OYD58971.1"/>
    </source>
</evidence>
<dbReference type="EMBL" id="NOII01000001">
    <property type="protein sequence ID" value="OYD58971.1"/>
    <property type="molecule type" value="Genomic_DNA"/>
</dbReference>
<dbReference type="PANTHER" id="PTHR38448:SF2">
    <property type="entry name" value="REGULATORY PROTEIN YLBF"/>
    <property type="match status" value="1"/>
</dbReference>
<name>A0A235FCH1_9BACL</name>
<dbReference type="AlphaFoldDB" id="A0A235FCH1"/>
<dbReference type="Pfam" id="PF06133">
    <property type="entry name" value="Com_YlbF"/>
    <property type="match status" value="1"/>
</dbReference>
<sequence>MRETVSQVSILDETNGLAHMVARSEAAEAYRYWKKELETDQEAQSLIKRFQYMKEQYEEVQRFGKYHPDYSSVNKSVREMKRDLDFHSTIAAFKKAEKDLEKLLIECSRIIAESVSASIKVPTGNPFLDSKSCSGGCGSGGSCGCN</sequence>
<proteinExistence type="predicted"/>
<gene>
    <name evidence="1" type="ORF">CGZ90_03455</name>
</gene>
<comment type="caution">
    <text evidence="1">The sequence shown here is derived from an EMBL/GenBank/DDBJ whole genome shotgun (WGS) entry which is preliminary data.</text>
</comment>
<keyword evidence="2" id="KW-1185">Reference proteome</keyword>
<reference evidence="1 2" key="1">
    <citation type="submission" date="2017-07" db="EMBL/GenBank/DDBJ databases">
        <title>Fictibacillus sp. nov. GDSW-R2A3 Genome sequencing and assembly.</title>
        <authorList>
            <person name="Mayilraj S."/>
        </authorList>
    </citation>
    <scope>NUCLEOTIDE SEQUENCE [LARGE SCALE GENOMIC DNA]</scope>
    <source>
        <strain evidence="1 2">GDSW-R2A3</strain>
    </source>
</reference>
<dbReference type="RefSeq" id="WP_094250931.1">
    <property type="nucleotide sequence ID" value="NZ_JBHLXL010000001.1"/>
</dbReference>
<dbReference type="Proteomes" id="UP000215059">
    <property type="component" value="Unassembled WGS sequence"/>
</dbReference>
<dbReference type="SUPFAM" id="SSF158622">
    <property type="entry name" value="YheA/YmcA-like"/>
    <property type="match status" value="1"/>
</dbReference>
<dbReference type="InterPro" id="IPR023378">
    <property type="entry name" value="YheA/YmcA-like_dom_sf"/>
</dbReference>
<protein>
    <submittedName>
        <fullName evidence="1">Regulator</fullName>
    </submittedName>
</protein>
<accession>A0A235FCH1</accession>